<evidence type="ECO:0000256" key="1">
    <source>
        <dbReference type="ARBA" id="ARBA00022801"/>
    </source>
</evidence>
<dbReference type="InterPro" id="IPR013529">
    <property type="entry name" value="Glyco_hydro_42_N"/>
</dbReference>
<dbReference type="GO" id="GO:0009341">
    <property type="term" value="C:beta-galactosidase complex"/>
    <property type="evidence" value="ECO:0007669"/>
    <property type="project" value="InterPro"/>
</dbReference>
<dbReference type="EMBL" id="QGTD01000005">
    <property type="protein sequence ID" value="PWU69587.1"/>
    <property type="molecule type" value="Genomic_DNA"/>
</dbReference>
<evidence type="ECO:0000313" key="4">
    <source>
        <dbReference type="EMBL" id="PWU69587.1"/>
    </source>
</evidence>
<keyword evidence="2" id="KW-0326">Glycosidase</keyword>
<keyword evidence="1" id="KW-0378">Hydrolase</keyword>
<organism evidence="4 5">
    <name type="scientific">Gracilibacillus dipsosauri</name>
    <dbReference type="NCBI Taxonomy" id="178340"/>
    <lineage>
        <taxon>Bacteria</taxon>
        <taxon>Bacillati</taxon>
        <taxon>Bacillota</taxon>
        <taxon>Bacilli</taxon>
        <taxon>Bacillales</taxon>
        <taxon>Bacillaceae</taxon>
        <taxon>Gracilibacillus</taxon>
    </lineage>
</organism>
<gene>
    <name evidence="4" type="ORF">DLJ74_06355</name>
</gene>
<evidence type="ECO:0000313" key="5">
    <source>
        <dbReference type="Proteomes" id="UP000245624"/>
    </source>
</evidence>
<dbReference type="SUPFAM" id="SSF51445">
    <property type="entry name" value="(Trans)glycosidases"/>
    <property type="match status" value="1"/>
</dbReference>
<dbReference type="Gene3D" id="3.20.20.80">
    <property type="entry name" value="Glycosidases"/>
    <property type="match status" value="1"/>
</dbReference>
<dbReference type="RefSeq" id="WP_109983801.1">
    <property type="nucleotide sequence ID" value="NZ_QGTD01000005.1"/>
</dbReference>
<dbReference type="AlphaFoldDB" id="A0A317L183"/>
<dbReference type="GO" id="GO:0005975">
    <property type="term" value="P:carbohydrate metabolic process"/>
    <property type="evidence" value="ECO:0007669"/>
    <property type="project" value="InterPro"/>
</dbReference>
<feature type="domain" description="Glycoside hydrolase family 42 N-terminal" evidence="3">
    <location>
        <begin position="356"/>
        <end position="518"/>
    </location>
</feature>
<dbReference type="OrthoDB" id="9760450at2"/>
<dbReference type="Proteomes" id="UP000245624">
    <property type="component" value="Unassembled WGS sequence"/>
</dbReference>
<accession>A0A317L183</accession>
<comment type="caution">
    <text evidence="4">The sequence shown here is derived from an EMBL/GenBank/DDBJ whole genome shotgun (WGS) entry which is preliminary data.</text>
</comment>
<reference evidence="4 5" key="1">
    <citation type="submission" date="2018-05" db="EMBL/GenBank/DDBJ databases">
        <title>Genomic analysis of Gracilibacillus dipsosauri DD1 reveals novel features of a salt-tolerant amylase.</title>
        <authorList>
            <person name="Deutch C.E."/>
            <person name="Yang S."/>
        </authorList>
    </citation>
    <scope>NUCLEOTIDE SEQUENCE [LARGE SCALE GENOMIC DNA]</scope>
    <source>
        <strain evidence="4 5">DD1</strain>
    </source>
</reference>
<protein>
    <recommendedName>
        <fullName evidence="3">Glycoside hydrolase family 42 N-terminal domain-containing protein</fullName>
    </recommendedName>
</protein>
<proteinExistence type="predicted"/>
<keyword evidence="5" id="KW-1185">Reference proteome</keyword>
<sequence length="653" mass="76099">MQFLKEHVINLSNKTVVDYMDDVSLSIATSCNGGGFQLDLTAISKHAFLQNEYFVADVFHESEDVLVIICRFEERSGRFVQIHFGILPHVLTTICLPLSALNGEKLFLERYPNVMQTVLRGDPVVDLEYIDSVYIETPSSRFSRKFMISNIELLTNEPECQVKEMKYIDEMGQNNFREWLGRIGSTLQLKARLIQAYEEAKVRQRPFFFDGERKFASNGFFRTDYDGTNWWLISPEGDPFFSIGVNCVRPNSPMKIKGMENLLPSLPIGDNRFTEAFDEEAFDFHIANLIRAFGEDWNNKWMFLTNERLKQWKFNTIGNWSDDHFISFSELPYVFQMRDFPETSLKIYRDFPDVFDPAYQDNARKFARQLEEIRDDRRVVGYFMRNEPHWAFINKLNLVELMINQRETSFCKRAFVDYLAKRYVEIGRLNEAWQTNLTSFEDLFSSESFKLPKSVIEGEDFVFFQKVMIRRYIEIPLTCCKEVDPNHLNMGIRYAWISSESLLEGCELFDVFSINCYQDKPNKGQITSISKKLKIPVIIGEFHFGGADVGLPAYGIKATENQLERGKAYRYYVEQAASVPGLIGVHYFQYNDQPVLGRFDGENYQIGLVDVAQQPYEDFMKELTISHENVYEVRARSKKPYSVVPRFIAKTGF</sequence>
<evidence type="ECO:0000256" key="2">
    <source>
        <dbReference type="ARBA" id="ARBA00023295"/>
    </source>
</evidence>
<name>A0A317L183_9BACI</name>
<dbReference type="Pfam" id="PF02449">
    <property type="entry name" value="Glyco_hydro_42"/>
    <property type="match status" value="1"/>
</dbReference>
<evidence type="ECO:0000259" key="3">
    <source>
        <dbReference type="Pfam" id="PF02449"/>
    </source>
</evidence>
<dbReference type="InterPro" id="IPR017853">
    <property type="entry name" value="GH"/>
</dbReference>
<dbReference type="GO" id="GO:0004565">
    <property type="term" value="F:beta-galactosidase activity"/>
    <property type="evidence" value="ECO:0007669"/>
    <property type="project" value="InterPro"/>
</dbReference>